<dbReference type="Gene3D" id="1.20.1250.20">
    <property type="entry name" value="MFS general substrate transporter like domains"/>
    <property type="match status" value="2"/>
</dbReference>
<keyword evidence="2" id="KW-0813">Transport</keyword>
<keyword evidence="5 7" id="KW-1133">Transmembrane helix</keyword>
<evidence type="ECO:0000256" key="1">
    <source>
        <dbReference type="ARBA" id="ARBA00004651"/>
    </source>
</evidence>
<dbReference type="CDD" id="cd06173">
    <property type="entry name" value="MFS_MefA_like"/>
    <property type="match status" value="1"/>
</dbReference>
<dbReference type="SUPFAM" id="SSF103473">
    <property type="entry name" value="MFS general substrate transporter"/>
    <property type="match status" value="1"/>
</dbReference>
<feature type="transmembrane region" description="Helical" evidence="7">
    <location>
        <begin position="372"/>
        <end position="401"/>
    </location>
</feature>
<comment type="subcellular location">
    <subcellularLocation>
        <location evidence="1">Cell membrane</location>
        <topology evidence="1">Multi-pass membrane protein</topology>
    </subcellularLocation>
</comment>
<dbReference type="PROSITE" id="PS50850">
    <property type="entry name" value="MFS"/>
    <property type="match status" value="1"/>
</dbReference>
<keyword evidence="3" id="KW-1003">Cell membrane</keyword>
<dbReference type="EMBL" id="DSRU01000110">
    <property type="protein sequence ID" value="HFM97748.1"/>
    <property type="molecule type" value="Genomic_DNA"/>
</dbReference>
<keyword evidence="4 7" id="KW-0812">Transmembrane</keyword>
<protein>
    <submittedName>
        <fullName evidence="9">MFS transporter</fullName>
    </submittedName>
</protein>
<feature type="transmembrane region" description="Helical" evidence="7">
    <location>
        <begin position="112"/>
        <end position="128"/>
    </location>
</feature>
<comment type="caution">
    <text evidence="9">The sequence shown here is derived from an EMBL/GenBank/DDBJ whole genome shotgun (WGS) entry which is preliminary data.</text>
</comment>
<name>A0A7C3KE04_9CYAN</name>
<feature type="transmembrane region" description="Helical" evidence="7">
    <location>
        <begin position="227"/>
        <end position="252"/>
    </location>
</feature>
<dbReference type="PANTHER" id="PTHR23513">
    <property type="entry name" value="INTEGRAL MEMBRANE EFFLUX PROTEIN-RELATED"/>
    <property type="match status" value="1"/>
</dbReference>
<feature type="transmembrane region" description="Helical" evidence="7">
    <location>
        <begin position="180"/>
        <end position="198"/>
    </location>
</feature>
<evidence type="ECO:0000256" key="7">
    <source>
        <dbReference type="SAM" id="Phobius"/>
    </source>
</evidence>
<evidence type="ECO:0000256" key="2">
    <source>
        <dbReference type="ARBA" id="ARBA00022448"/>
    </source>
</evidence>
<organism evidence="9">
    <name type="scientific">Oscillatoriales cyanobacterium SpSt-418</name>
    <dbReference type="NCBI Taxonomy" id="2282169"/>
    <lineage>
        <taxon>Bacteria</taxon>
        <taxon>Bacillati</taxon>
        <taxon>Cyanobacteriota</taxon>
        <taxon>Cyanophyceae</taxon>
        <taxon>Oscillatoriophycideae</taxon>
        <taxon>Oscillatoriales</taxon>
    </lineage>
</organism>
<gene>
    <name evidence="9" type="ORF">ENR64_08255</name>
</gene>
<evidence type="ECO:0000256" key="5">
    <source>
        <dbReference type="ARBA" id="ARBA00022989"/>
    </source>
</evidence>
<feature type="transmembrane region" description="Helical" evidence="7">
    <location>
        <begin position="86"/>
        <end position="106"/>
    </location>
</feature>
<dbReference type="AlphaFoldDB" id="A0A7C3KE04"/>
<dbReference type="InterPro" id="IPR010290">
    <property type="entry name" value="TM_effector"/>
</dbReference>
<feature type="domain" description="Major facilitator superfamily (MFS) profile" evidence="8">
    <location>
        <begin position="1"/>
        <end position="405"/>
    </location>
</feature>
<feature type="transmembrane region" description="Helical" evidence="7">
    <location>
        <begin position="264"/>
        <end position="282"/>
    </location>
</feature>
<dbReference type="Pfam" id="PF05977">
    <property type="entry name" value="MFS_3"/>
    <property type="match status" value="1"/>
</dbReference>
<reference evidence="9" key="1">
    <citation type="journal article" date="2020" name="mSystems">
        <title>Genome- and Community-Level Interaction Insights into Carbon Utilization and Element Cycling Functions of Hydrothermarchaeota in Hydrothermal Sediment.</title>
        <authorList>
            <person name="Zhou Z."/>
            <person name="Liu Y."/>
            <person name="Xu W."/>
            <person name="Pan J."/>
            <person name="Luo Z.H."/>
            <person name="Li M."/>
        </authorList>
    </citation>
    <scope>NUCLEOTIDE SEQUENCE [LARGE SCALE GENOMIC DNA]</scope>
    <source>
        <strain evidence="9">SpSt-418</strain>
    </source>
</reference>
<keyword evidence="6 7" id="KW-0472">Membrane</keyword>
<dbReference type="GO" id="GO:0022857">
    <property type="term" value="F:transmembrane transporter activity"/>
    <property type="evidence" value="ECO:0007669"/>
    <property type="project" value="InterPro"/>
</dbReference>
<proteinExistence type="predicted"/>
<accession>A0A7C3KE04</accession>
<feature type="transmembrane region" description="Helical" evidence="7">
    <location>
        <begin position="294"/>
        <end position="311"/>
    </location>
</feature>
<sequence length="415" mass="44037">MGLLKLPAGQDAFLALRYPNYRNLAIARLLLLTLFQMQTVTVGWELYERTRDPLILGGVGLVQILPIMTVTFFAGHFADQAHRKSIILACGGLMTLCSLGLTFISIGQGSIGLIYVCLFLIGLARGFHKPATDALLWQYIPTSAYTNAATWNSLVFQSASVTGPALGGLLIAALGGATPVYGIVTVTSLIYLALIAQLPDRRVQTVKEPMSLRSLSAGFAFLRQHPIVLAAMSLDLFAVLLGGAVTLLPVYARDVLHVGAAELGWMRAAPAMGALLMGSLLVNLPPIRPAGKALLAAVAGFGIVTIIFGYSRSLWLSLLMLFLSGALDNISVVIRHTLAQLWTPDHLRGRVSAINSVFISMSNELGGFESGVVAAMFGAVASVVSGGIGTILVAAIVALVCPPIRNLKELHQPRD</sequence>
<dbReference type="InterPro" id="IPR036259">
    <property type="entry name" value="MFS_trans_sf"/>
</dbReference>
<dbReference type="PANTHER" id="PTHR23513:SF9">
    <property type="entry name" value="ENTEROBACTIN EXPORTER ENTS"/>
    <property type="match status" value="1"/>
</dbReference>
<evidence type="ECO:0000256" key="4">
    <source>
        <dbReference type="ARBA" id="ARBA00022692"/>
    </source>
</evidence>
<evidence type="ECO:0000256" key="6">
    <source>
        <dbReference type="ARBA" id="ARBA00023136"/>
    </source>
</evidence>
<dbReference type="GO" id="GO:0005886">
    <property type="term" value="C:plasma membrane"/>
    <property type="evidence" value="ECO:0007669"/>
    <property type="project" value="UniProtKB-SubCell"/>
</dbReference>
<evidence type="ECO:0000259" key="8">
    <source>
        <dbReference type="PROSITE" id="PS50850"/>
    </source>
</evidence>
<evidence type="ECO:0000256" key="3">
    <source>
        <dbReference type="ARBA" id="ARBA00022475"/>
    </source>
</evidence>
<dbReference type="InterPro" id="IPR020846">
    <property type="entry name" value="MFS_dom"/>
</dbReference>
<evidence type="ECO:0000313" key="9">
    <source>
        <dbReference type="EMBL" id="HFM97748.1"/>
    </source>
</evidence>
<feature type="transmembrane region" description="Helical" evidence="7">
    <location>
        <begin position="53"/>
        <end position="74"/>
    </location>
</feature>
<feature type="transmembrane region" description="Helical" evidence="7">
    <location>
        <begin position="26"/>
        <end position="47"/>
    </location>
</feature>